<comment type="caution">
    <text evidence="11">The sequence shown here is derived from an EMBL/GenBank/DDBJ whole genome shotgun (WGS) entry which is preliminary data.</text>
</comment>
<dbReference type="GO" id="GO:0140114">
    <property type="term" value="P:cellular detoxification of fluoride"/>
    <property type="evidence" value="ECO:0007669"/>
    <property type="project" value="UniProtKB-UniRule"/>
</dbReference>
<keyword evidence="5 10" id="KW-0472">Membrane</keyword>
<evidence type="ECO:0000313" key="11">
    <source>
        <dbReference type="EMBL" id="GIP14814.1"/>
    </source>
</evidence>
<evidence type="ECO:0000256" key="8">
    <source>
        <dbReference type="ARBA" id="ARBA00035585"/>
    </source>
</evidence>
<proteinExistence type="inferred from homology"/>
<comment type="function">
    <text evidence="9 10">Fluoride-specific ion channel. Important for reducing fluoride concentration in the cell, thus reducing its toxicity.</text>
</comment>
<dbReference type="NCBIfam" id="TIGR00494">
    <property type="entry name" value="crcB"/>
    <property type="match status" value="1"/>
</dbReference>
<evidence type="ECO:0000256" key="6">
    <source>
        <dbReference type="ARBA" id="ARBA00023303"/>
    </source>
</evidence>
<evidence type="ECO:0000256" key="4">
    <source>
        <dbReference type="ARBA" id="ARBA00022989"/>
    </source>
</evidence>
<keyword evidence="10" id="KW-0915">Sodium</keyword>
<evidence type="ECO:0000256" key="3">
    <source>
        <dbReference type="ARBA" id="ARBA00022692"/>
    </source>
</evidence>
<protein>
    <recommendedName>
        <fullName evidence="10">Fluoride-specific ion channel FluC</fullName>
    </recommendedName>
</protein>
<keyword evidence="2 10" id="KW-1003">Cell membrane</keyword>
<name>A0A920CX89_9BACL</name>
<evidence type="ECO:0000256" key="2">
    <source>
        <dbReference type="ARBA" id="ARBA00022475"/>
    </source>
</evidence>
<comment type="similarity">
    <text evidence="7 10">Belongs to the fluoride channel Fluc/FEX (TC 1.A.43) family.</text>
</comment>
<reference evidence="11" key="1">
    <citation type="submission" date="2021-03" db="EMBL/GenBank/DDBJ databases">
        <title>Antimicrobial resistance genes in bacteria isolated from Japanese honey, and their potential for conferring macrolide and lincosamide resistance in the American foulbrood pathogen Paenibacillus larvae.</title>
        <authorList>
            <person name="Okamoto M."/>
            <person name="Kumagai M."/>
            <person name="Kanamori H."/>
            <person name="Takamatsu D."/>
        </authorList>
    </citation>
    <scope>NUCLEOTIDE SEQUENCE</scope>
    <source>
        <strain evidence="11">J40TS1</strain>
    </source>
</reference>
<evidence type="ECO:0000256" key="9">
    <source>
        <dbReference type="ARBA" id="ARBA00049940"/>
    </source>
</evidence>
<dbReference type="HAMAP" id="MF_00454">
    <property type="entry name" value="FluC"/>
    <property type="match status" value="1"/>
</dbReference>
<feature type="transmembrane region" description="Helical" evidence="10">
    <location>
        <begin position="29"/>
        <end position="48"/>
    </location>
</feature>
<keyword evidence="4 10" id="KW-1133">Transmembrane helix</keyword>
<dbReference type="Proteomes" id="UP000683139">
    <property type="component" value="Unassembled WGS sequence"/>
</dbReference>
<comment type="catalytic activity">
    <reaction evidence="8">
        <text>fluoride(in) = fluoride(out)</text>
        <dbReference type="Rhea" id="RHEA:76159"/>
        <dbReference type="ChEBI" id="CHEBI:17051"/>
    </reaction>
    <physiologicalReaction direction="left-to-right" evidence="8">
        <dbReference type="Rhea" id="RHEA:76160"/>
    </physiologicalReaction>
</comment>
<dbReference type="GO" id="GO:0005886">
    <property type="term" value="C:plasma membrane"/>
    <property type="evidence" value="ECO:0007669"/>
    <property type="project" value="UniProtKB-SubCell"/>
</dbReference>
<feature type="transmembrane region" description="Helical" evidence="10">
    <location>
        <begin position="60"/>
        <end position="83"/>
    </location>
</feature>
<dbReference type="Pfam" id="PF02537">
    <property type="entry name" value="CRCB"/>
    <property type="match status" value="1"/>
</dbReference>
<dbReference type="InterPro" id="IPR003691">
    <property type="entry name" value="FluC"/>
</dbReference>
<keyword evidence="12" id="KW-1185">Reference proteome</keyword>
<comment type="subcellular location">
    <subcellularLocation>
        <location evidence="1 10">Cell membrane</location>
        <topology evidence="1 10">Multi-pass membrane protein</topology>
    </subcellularLocation>
</comment>
<keyword evidence="10" id="KW-0406">Ion transport</keyword>
<dbReference type="PANTHER" id="PTHR28259:SF1">
    <property type="entry name" value="FLUORIDE EXPORT PROTEIN 1-RELATED"/>
    <property type="match status" value="1"/>
</dbReference>
<organism evidence="11 12">
    <name type="scientific">Paenibacillus montaniterrae</name>
    <dbReference type="NCBI Taxonomy" id="429341"/>
    <lineage>
        <taxon>Bacteria</taxon>
        <taxon>Bacillati</taxon>
        <taxon>Bacillota</taxon>
        <taxon>Bacilli</taxon>
        <taxon>Bacillales</taxon>
        <taxon>Paenibacillaceae</taxon>
        <taxon>Paenibacillus</taxon>
    </lineage>
</organism>
<sequence>MGIAAMGAIGACLRFYFGQRIRWNAAKDFPFATLVINVTGSALLGMLWSMYELNAIGELLWQLLGTGLLGAYTTFSTFSYELFSLLQKKRIIAASLYLLATVVLGIVAAASARVIVHMVALN</sequence>
<dbReference type="GO" id="GO:0062054">
    <property type="term" value="F:fluoride channel activity"/>
    <property type="evidence" value="ECO:0007669"/>
    <property type="project" value="UniProtKB-UniRule"/>
</dbReference>
<evidence type="ECO:0000256" key="5">
    <source>
        <dbReference type="ARBA" id="ARBA00023136"/>
    </source>
</evidence>
<accession>A0A920CX89</accession>
<feature type="binding site" evidence="10">
    <location>
        <position position="70"/>
    </location>
    <ligand>
        <name>Na(+)</name>
        <dbReference type="ChEBI" id="CHEBI:29101"/>
        <note>structural</note>
    </ligand>
</feature>
<evidence type="ECO:0000256" key="1">
    <source>
        <dbReference type="ARBA" id="ARBA00004651"/>
    </source>
</evidence>
<keyword evidence="6 10" id="KW-0407">Ion channel</keyword>
<keyword evidence="10" id="KW-0813">Transport</keyword>
<comment type="activity regulation">
    <text evidence="10">Na(+) is not transported, but it plays an essential structural role and its presence is essential for fluoride channel function.</text>
</comment>
<dbReference type="PANTHER" id="PTHR28259">
    <property type="entry name" value="FLUORIDE EXPORT PROTEIN 1-RELATED"/>
    <property type="match status" value="1"/>
</dbReference>
<feature type="binding site" evidence="10">
    <location>
        <position position="73"/>
    </location>
    <ligand>
        <name>Na(+)</name>
        <dbReference type="ChEBI" id="CHEBI:29101"/>
        <note>structural</note>
    </ligand>
</feature>
<evidence type="ECO:0000256" key="10">
    <source>
        <dbReference type="HAMAP-Rule" id="MF_00454"/>
    </source>
</evidence>
<keyword evidence="10" id="KW-0479">Metal-binding</keyword>
<keyword evidence="3 10" id="KW-0812">Transmembrane</keyword>
<evidence type="ECO:0000313" key="12">
    <source>
        <dbReference type="Proteomes" id="UP000683139"/>
    </source>
</evidence>
<feature type="transmembrane region" description="Helical" evidence="10">
    <location>
        <begin position="95"/>
        <end position="116"/>
    </location>
</feature>
<evidence type="ECO:0000256" key="7">
    <source>
        <dbReference type="ARBA" id="ARBA00035120"/>
    </source>
</evidence>
<dbReference type="GO" id="GO:0046872">
    <property type="term" value="F:metal ion binding"/>
    <property type="evidence" value="ECO:0007669"/>
    <property type="project" value="UniProtKB-KW"/>
</dbReference>
<dbReference type="AlphaFoldDB" id="A0A920CX89"/>
<gene>
    <name evidence="11" type="primary">crcB2</name>
    <name evidence="10" type="synonym">crcB</name>
    <name evidence="10" type="synonym">fluC</name>
    <name evidence="11" type="ORF">J40TS1_04560</name>
</gene>
<dbReference type="EMBL" id="BOSE01000001">
    <property type="protein sequence ID" value="GIP14814.1"/>
    <property type="molecule type" value="Genomic_DNA"/>
</dbReference>